<organism evidence="8">
    <name type="scientific">marine sediment metagenome</name>
    <dbReference type="NCBI Taxonomy" id="412755"/>
    <lineage>
        <taxon>unclassified sequences</taxon>
        <taxon>metagenomes</taxon>
        <taxon>ecological metagenomes</taxon>
    </lineage>
</organism>
<dbReference type="InterPro" id="IPR025249">
    <property type="entry name" value="TF_NusA_KH_1st"/>
</dbReference>
<keyword evidence="3" id="KW-0889">Transcription antitermination</keyword>
<accession>A0A0F8ZBK3</accession>
<evidence type="ECO:0000256" key="5">
    <source>
        <dbReference type="ARBA" id="ARBA00023015"/>
    </source>
</evidence>
<comment type="caution">
    <text evidence="8">The sequence shown here is derived from an EMBL/GenBank/DDBJ whole genome shotgun (WGS) entry which is preliminary data.</text>
</comment>
<dbReference type="GO" id="GO:0005829">
    <property type="term" value="C:cytosol"/>
    <property type="evidence" value="ECO:0007669"/>
    <property type="project" value="TreeGrafter"/>
</dbReference>
<dbReference type="Gene3D" id="3.30.300.20">
    <property type="match status" value="2"/>
</dbReference>
<dbReference type="FunFam" id="3.30.300.20:FF:000002">
    <property type="entry name" value="Transcription termination/antitermination protein NusA"/>
    <property type="match status" value="1"/>
</dbReference>
<evidence type="ECO:0000256" key="1">
    <source>
        <dbReference type="ARBA" id="ARBA00022472"/>
    </source>
</evidence>
<dbReference type="PANTHER" id="PTHR22648:SF0">
    <property type="entry name" value="TRANSCRIPTION TERMINATION_ANTITERMINATION PROTEIN NUSA"/>
    <property type="match status" value="1"/>
</dbReference>
<dbReference type="InterPro" id="IPR009019">
    <property type="entry name" value="KH_sf_prok-type"/>
</dbReference>
<dbReference type="InterPro" id="IPR013735">
    <property type="entry name" value="TF_NusA_N"/>
</dbReference>
<dbReference type="InterPro" id="IPR012340">
    <property type="entry name" value="NA-bd_OB-fold"/>
</dbReference>
<dbReference type="CDD" id="cd02134">
    <property type="entry name" value="KH-II_NusA_rpt1"/>
    <property type="match status" value="1"/>
</dbReference>
<dbReference type="Gene3D" id="3.30.1480.10">
    <property type="entry name" value="NusA, N-terminal domain"/>
    <property type="match status" value="1"/>
</dbReference>
<dbReference type="NCBIfam" id="TIGR01953">
    <property type="entry name" value="NusA"/>
    <property type="match status" value="1"/>
</dbReference>
<sequence length="348" mass="38988">PEEEISLDDALVLAPDCKIGQRLEISLPPQEFGRIAAQTARQIITQKLKGAEKDVIYEEYRHRVGEIISGTVKRIGKRRTIIVDLGKVEALLPESYLPRGEKPHIGERLQALLLEVRDTDIGGAEVILSRAHANFVKALFEQEVPELADDVIRVEKIVREAGYRTKLAVSSSDNRVDPVGTCVGVRGTRIKNIIREINNEKIDVIPYSEDMVQLLQNALYPLQLQRLKINEKITAVVADDDYPIAIGKKGMNARLISKLLDKEIDFQKLTEYQKLITIHMAELSEADNPKLDEPLKIEGLSSLLVDGLISAGYDTVRKILLVPPKELIEKVPGINYLDLADKILEQNK</sequence>
<evidence type="ECO:0000313" key="8">
    <source>
        <dbReference type="EMBL" id="KKK83320.1"/>
    </source>
</evidence>
<evidence type="ECO:0000256" key="4">
    <source>
        <dbReference type="ARBA" id="ARBA00022884"/>
    </source>
</evidence>
<dbReference type="GO" id="GO:0031564">
    <property type="term" value="P:transcription antitermination"/>
    <property type="evidence" value="ECO:0007669"/>
    <property type="project" value="UniProtKB-KW"/>
</dbReference>
<feature type="non-terminal residue" evidence="8">
    <location>
        <position position="1"/>
    </location>
</feature>
<dbReference type="Pfam" id="PF26594">
    <property type="entry name" value="KH_NusA_2nd"/>
    <property type="match status" value="1"/>
</dbReference>
<keyword evidence="1" id="KW-0806">Transcription termination</keyword>
<dbReference type="InterPro" id="IPR058582">
    <property type="entry name" value="KH_NusA_2nd"/>
</dbReference>
<dbReference type="SMART" id="SM00316">
    <property type="entry name" value="S1"/>
    <property type="match status" value="1"/>
</dbReference>
<keyword evidence="6" id="KW-0804">Transcription</keyword>
<name>A0A0F8ZBK3_9ZZZZ</name>
<dbReference type="PROSITE" id="PS50126">
    <property type="entry name" value="S1"/>
    <property type="match status" value="1"/>
</dbReference>
<dbReference type="GO" id="GO:0003723">
    <property type="term" value="F:RNA binding"/>
    <property type="evidence" value="ECO:0007669"/>
    <property type="project" value="UniProtKB-KW"/>
</dbReference>
<dbReference type="SUPFAM" id="SSF54814">
    <property type="entry name" value="Prokaryotic type KH domain (KH-domain type II)"/>
    <property type="match status" value="2"/>
</dbReference>
<dbReference type="AlphaFoldDB" id="A0A0F8ZBK3"/>
<reference evidence="8" key="1">
    <citation type="journal article" date="2015" name="Nature">
        <title>Complex archaea that bridge the gap between prokaryotes and eukaryotes.</title>
        <authorList>
            <person name="Spang A."/>
            <person name="Saw J.H."/>
            <person name="Jorgensen S.L."/>
            <person name="Zaremba-Niedzwiedzka K."/>
            <person name="Martijn J."/>
            <person name="Lind A.E."/>
            <person name="van Eijk R."/>
            <person name="Schleper C."/>
            <person name="Guy L."/>
            <person name="Ettema T.J."/>
        </authorList>
    </citation>
    <scope>NUCLEOTIDE SEQUENCE</scope>
</reference>
<evidence type="ECO:0000256" key="3">
    <source>
        <dbReference type="ARBA" id="ARBA00022814"/>
    </source>
</evidence>
<dbReference type="GO" id="GO:0006353">
    <property type="term" value="P:DNA-templated transcription termination"/>
    <property type="evidence" value="ECO:0007669"/>
    <property type="project" value="UniProtKB-KW"/>
</dbReference>
<dbReference type="PANTHER" id="PTHR22648">
    <property type="entry name" value="TRANSCRIPTION TERMINATION FACTOR NUSA"/>
    <property type="match status" value="1"/>
</dbReference>
<gene>
    <name evidence="8" type="ORF">LCGC14_2794570</name>
</gene>
<dbReference type="InterPro" id="IPR030842">
    <property type="entry name" value="TF_NusA_bacterial"/>
</dbReference>
<keyword evidence="4" id="KW-0694">RNA-binding</keyword>
<evidence type="ECO:0000259" key="7">
    <source>
        <dbReference type="PROSITE" id="PS50126"/>
    </source>
</evidence>
<dbReference type="InterPro" id="IPR036555">
    <property type="entry name" value="NusA_N_sf"/>
</dbReference>
<dbReference type="GO" id="GO:0003700">
    <property type="term" value="F:DNA-binding transcription factor activity"/>
    <property type="evidence" value="ECO:0007669"/>
    <property type="project" value="InterPro"/>
</dbReference>
<protein>
    <recommendedName>
        <fullName evidence="7">S1 motif domain-containing protein</fullName>
    </recommendedName>
</protein>
<dbReference type="Pfam" id="PF00575">
    <property type="entry name" value="S1"/>
    <property type="match status" value="1"/>
</dbReference>
<keyword evidence="5" id="KW-0805">Transcription regulation</keyword>
<dbReference type="CDD" id="cd04455">
    <property type="entry name" value="S1_NusA"/>
    <property type="match status" value="1"/>
</dbReference>
<evidence type="ECO:0000256" key="6">
    <source>
        <dbReference type="ARBA" id="ARBA00023163"/>
    </source>
</evidence>
<proteinExistence type="predicted"/>
<dbReference type="Gene3D" id="2.40.50.140">
    <property type="entry name" value="Nucleic acid-binding proteins"/>
    <property type="match status" value="1"/>
</dbReference>
<dbReference type="Pfam" id="PF13184">
    <property type="entry name" value="KH_NusA_1st"/>
    <property type="match status" value="1"/>
</dbReference>
<dbReference type="InterPro" id="IPR015946">
    <property type="entry name" value="KH_dom-like_a/b"/>
</dbReference>
<dbReference type="EMBL" id="LAZR01052276">
    <property type="protein sequence ID" value="KKK83320.1"/>
    <property type="molecule type" value="Genomic_DNA"/>
</dbReference>
<evidence type="ECO:0000256" key="2">
    <source>
        <dbReference type="ARBA" id="ARBA00022490"/>
    </source>
</evidence>
<keyword evidence="2" id="KW-0963">Cytoplasm</keyword>
<dbReference type="Pfam" id="PF08529">
    <property type="entry name" value="NusA_N"/>
    <property type="match status" value="1"/>
</dbReference>
<dbReference type="InterPro" id="IPR003029">
    <property type="entry name" value="S1_domain"/>
</dbReference>
<dbReference type="InterPro" id="IPR010213">
    <property type="entry name" value="TF_NusA"/>
</dbReference>
<feature type="domain" description="S1 motif" evidence="7">
    <location>
        <begin position="65"/>
        <end position="131"/>
    </location>
</feature>
<dbReference type="SUPFAM" id="SSF50249">
    <property type="entry name" value="Nucleic acid-binding proteins"/>
    <property type="match status" value="1"/>
</dbReference>
<dbReference type="SUPFAM" id="SSF69705">
    <property type="entry name" value="Transcription factor NusA, N-terminal domain"/>
    <property type="match status" value="1"/>
</dbReference>